<name>S3BGY8_9BURK</name>
<evidence type="ECO:0000313" key="1">
    <source>
        <dbReference type="EMBL" id="EPD98605.1"/>
    </source>
</evidence>
<gene>
    <name evidence="1" type="ORF">HMPREF1476_01644</name>
</gene>
<keyword evidence="2" id="KW-1185">Reference proteome</keyword>
<dbReference type="STRING" id="1203554.HMPREF1476_01644"/>
<proteinExistence type="predicted"/>
<dbReference type="Proteomes" id="UP000014400">
    <property type="component" value="Unassembled WGS sequence"/>
</dbReference>
<sequence>MIPQGLAPSRAALHPRKAVRSLAVGAARAQVNRFTNCETAFLMEKMKPAL</sequence>
<dbReference type="AlphaFoldDB" id="S3BGY8"/>
<comment type="caution">
    <text evidence="1">The sequence shown here is derived from an EMBL/GenBank/DDBJ whole genome shotgun (WGS) entry which is preliminary data.</text>
</comment>
<dbReference type="EMBL" id="ATCF01000022">
    <property type="protein sequence ID" value="EPD98605.1"/>
    <property type="molecule type" value="Genomic_DNA"/>
</dbReference>
<organism evidence="1 2">
    <name type="scientific">Sutterella wadsworthensis HGA0223</name>
    <dbReference type="NCBI Taxonomy" id="1203554"/>
    <lineage>
        <taxon>Bacteria</taxon>
        <taxon>Pseudomonadati</taxon>
        <taxon>Pseudomonadota</taxon>
        <taxon>Betaproteobacteria</taxon>
        <taxon>Burkholderiales</taxon>
        <taxon>Sutterellaceae</taxon>
        <taxon>Sutterella</taxon>
    </lineage>
</organism>
<evidence type="ECO:0000313" key="2">
    <source>
        <dbReference type="Proteomes" id="UP000014400"/>
    </source>
</evidence>
<reference evidence="1 2" key="1">
    <citation type="submission" date="2013-04" db="EMBL/GenBank/DDBJ databases">
        <title>The Genome Sequence of Sutterella wadsworthensis HGA0223.</title>
        <authorList>
            <consortium name="The Broad Institute Genomics Platform"/>
            <person name="Earl A."/>
            <person name="Ward D."/>
            <person name="Feldgarden M."/>
            <person name="Gevers D."/>
            <person name="Schmidt T.M."/>
            <person name="Dover J."/>
            <person name="Dai D."/>
            <person name="Walker B."/>
            <person name="Young S."/>
            <person name="Zeng Q."/>
            <person name="Gargeya S."/>
            <person name="Fitzgerald M."/>
            <person name="Haas B."/>
            <person name="Abouelleil A."/>
            <person name="Allen A.W."/>
            <person name="Alvarado L."/>
            <person name="Arachchi H.M."/>
            <person name="Berlin A.M."/>
            <person name="Chapman S.B."/>
            <person name="Gainer-Dewar J."/>
            <person name="Goldberg J."/>
            <person name="Griggs A."/>
            <person name="Gujja S."/>
            <person name="Hansen M."/>
            <person name="Howarth C."/>
            <person name="Imamovic A."/>
            <person name="Ireland A."/>
            <person name="Larimer J."/>
            <person name="McCowan C."/>
            <person name="Murphy C."/>
            <person name="Pearson M."/>
            <person name="Poon T.W."/>
            <person name="Priest M."/>
            <person name="Roberts A."/>
            <person name="Saif S."/>
            <person name="Shea T."/>
            <person name="Sisk P."/>
            <person name="Sykes S."/>
            <person name="Wortman J."/>
            <person name="Nusbaum C."/>
            <person name="Birren B."/>
        </authorList>
    </citation>
    <scope>NUCLEOTIDE SEQUENCE [LARGE SCALE GENOMIC DNA]</scope>
    <source>
        <strain evidence="1 2">HGA0223</strain>
    </source>
</reference>
<accession>S3BGY8</accession>
<protein>
    <submittedName>
        <fullName evidence="1">Uncharacterized protein</fullName>
    </submittedName>
</protein>
<dbReference type="HOGENOM" id="CLU_3123512_0_0_4"/>